<accession>A0A6A6ID33</accession>
<dbReference type="SMART" id="SM00382">
    <property type="entry name" value="AAA"/>
    <property type="match status" value="1"/>
</dbReference>
<evidence type="ECO:0000313" key="3">
    <source>
        <dbReference type="Proteomes" id="UP000800094"/>
    </source>
</evidence>
<sequence>GKGLIFLLHGKPGLGKTFTAEAVAEETHRPLYYVTTGELGTSVPEMESQLQTVFKLGWRWGAVVLLDEADVIMAKRSINDLSRSAIVAVFLRLIEYYRGLLFLTTNRVDDFDPAFYNRIHAMIEYPQLSQDARTRIWKSLLVEKKKNVVHLDISWKEDESRIYKILGELETNGRDIRNLIRTAYGIARSHETDLGVRHIVSVMK</sequence>
<gene>
    <name evidence="2" type="ORF">BU26DRAFT_390765</name>
</gene>
<dbReference type="PANTHER" id="PTHR46411">
    <property type="entry name" value="FAMILY ATPASE, PUTATIVE-RELATED"/>
    <property type="match status" value="1"/>
</dbReference>
<dbReference type="EMBL" id="ML987196">
    <property type="protein sequence ID" value="KAF2248117.1"/>
    <property type="molecule type" value="Genomic_DNA"/>
</dbReference>
<dbReference type="OrthoDB" id="10042665at2759"/>
<feature type="domain" description="AAA+ ATPase" evidence="1">
    <location>
        <begin position="2"/>
        <end position="129"/>
    </location>
</feature>
<organism evidence="2 3">
    <name type="scientific">Trematosphaeria pertusa</name>
    <dbReference type="NCBI Taxonomy" id="390896"/>
    <lineage>
        <taxon>Eukaryota</taxon>
        <taxon>Fungi</taxon>
        <taxon>Dikarya</taxon>
        <taxon>Ascomycota</taxon>
        <taxon>Pezizomycotina</taxon>
        <taxon>Dothideomycetes</taxon>
        <taxon>Pleosporomycetidae</taxon>
        <taxon>Pleosporales</taxon>
        <taxon>Massarineae</taxon>
        <taxon>Trematosphaeriaceae</taxon>
        <taxon>Trematosphaeria</taxon>
    </lineage>
</organism>
<dbReference type="GO" id="GO:0016887">
    <property type="term" value="F:ATP hydrolysis activity"/>
    <property type="evidence" value="ECO:0007669"/>
    <property type="project" value="InterPro"/>
</dbReference>
<evidence type="ECO:0000259" key="1">
    <source>
        <dbReference type="SMART" id="SM00382"/>
    </source>
</evidence>
<dbReference type="SUPFAM" id="SSF52540">
    <property type="entry name" value="P-loop containing nucleoside triphosphate hydrolases"/>
    <property type="match status" value="1"/>
</dbReference>
<keyword evidence="2" id="KW-0378">Hydrolase</keyword>
<dbReference type="Pfam" id="PF00004">
    <property type="entry name" value="AAA"/>
    <property type="match status" value="1"/>
</dbReference>
<dbReference type="CDD" id="cd19481">
    <property type="entry name" value="RecA-like_protease"/>
    <property type="match status" value="1"/>
</dbReference>
<proteinExistence type="predicted"/>
<dbReference type="Gene3D" id="3.40.50.300">
    <property type="entry name" value="P-loop containing nucleotide triphosphate hydrolases"/>
    <property type="match status" value="1"/>
</dbReference>
<name>A0A6A6ID33_9PLEO</name>
<evidence type="ECO:0000313" key="2">
    <source>
        <dbReference type="EMBL" id="KAF2248117.1"/>
    </source>
</evidence>
<feature type="non-terminal residue" evidence="2">
    <location>
        <position position="204"/>
    </location>
</feature>
<dbReference type="Proteomes" id="UP000800094">
    <property type="component" value="Unassembled WGS sequence"/>
</dbReference>
<feature type="non-terminal residue" evidence="2">
    <location>
        <position position="1"/>
    </location>
</feature>
<dbReference type="PANTHER" id="PTHR46411:SF2">
    <property type="entry name" value="AAA+ ATPASE DOMAIN-CONTAINING PROTEIN"/>
    <property type="match status" value="1"/>
</dbReference>
<protein>
    <submittedName>
        <fullName evidence="2">P-loop containing nucleoside triphosphate hydrolase protein</fullName>
    </submittedName>
</protein>
<dbReference type="AlphaFoldDB" id="A0A6A6ID33"/>
<dbReference type="RefSeq" id="XP_033683121.1">
    <property type="nucleotide sequence ID" value="XM_033822697.1"/>
</dbReference>
<dbReference type="InterPro" id="IPR003959">
    <property type="entry name" value="ATPase_AAA_core"/>
</dbReference>
<keyword evidence="3" id="KW-1185">Reference proteome</keyword>
<dbReference type="InterPro" id="IPR003593">
    <property type="entry name" value="AAA+_ATPase"/>
</dbReference>
<reference evidence="2" key="1">
    <citation type="journal article" date="2020" name="Stud. Mycol.">
        <title>101 Dothideomycetes genomes: a test case for predicting lifestyles and emergence of pathogens.</title>
        <authorList>
            <person name="Haridas S."/>
            <person name="Albert R."/>
            <person name="Binder M."/>
            <person name="Bloem J."/>
            <person name="Labutti K."/>
            <person name="Salamov A."/>
            <person name="Andreopoulos B."/>
            <person name="Baker S."/>
            <person name="Barry K."/>
            <person name="Bills G."/>
            <person name="Bluhm B."/>
            <person name="Cannon C."/>
            <person name="Castanera R."/>
            <person name="Culley D."/>
            <person name="Daum C."/>
            <person name="Ezra D."/>
            <person name="Gonzalez J."/>
            <person name="Henrissat B."/>
            <person name="Kuo A."/>
            <person name="Liang C."/>
            <person name="Lipzen A."/>
            <person name="Lutzoni F."/>
            <person name="Magnuson J."/>
            <person name="Mondo S."/>
            <person name="Nolan M."/>
            <person name="Ohm R."/>
            <person name="Pangilinan J."/>
            <person name="Park H.-J."/>
            <person name="Ramirez L."/>
            <person name="Alfaro M."/>
            <person name="Sun H."/>
            <person name="Tritt A."/>
            <person name="Yoshinaga Y."/>
            <person name="Zwiers L.-H."/>
            <person name="Turgeon B."/>
            <person name="Goodwin S."/>
            <person name="Spatafora J."/>
            <person name="Crous P."/>
            <person name="Grigoriev I."/>
        </authorList>
    </citation>
    <scope>NUCLEOTIDE SEQUENCE</scope>
    <source>
        <strain evidence="2">CBS 122368</strain>
    </source>
</reference>
<dbReference type="InterPro" id="IPR027417">
    <property type="entry name" value="P-loop_NTPase"/>
</dbReference>
<dbReference type="GO" id="GO:0005524">
    <property type="term" value="F:ATP binding"/>
    <property type="evidence" value="ECO:0007669"/>
    <property type="project" value="InterPro"/>
</dbReference>
<dbReference type="GeneID" id="54576027"/>